<feature type="region of interest" description="Disordered" evidence="2">
    <location>
        <begin position="40"/>
        <end position="59"/>
    </location>
</feature>
<protein>
    <recommendedName>
        <fullName evidence="4">Isocitrate lyase</fullName>
    </recommendedName>
</protein>
<name>A0A382NEC8_9ZZZZ</name>
<reference evidence="3" key="1">
    <citation type="submission" date="2018-05" db="EMBL/GenBank/DDBJ databases">
        <authorList>
            <person name="Lanie J.A."/>
            <person name="Ng W.-L."/>
            <person name="Kazmierczak K.M."/>
            <person name="Andrzejewski T.M."/>
            <person name="Davidsen T.M."/>
            <person name="Wayne K.J."/>
            <person name="Tettelin H."/>
            <person name="Glass J.I."/>
            <person name="Rusch D."/>
            <person name="Podicherti R."/>
            <person name="Tsui H.-C.T."/>
            <person name="Winkler M.E."/>
        </authorList>
    </citation>
    <scope>NUCLEOTIDE SEQUENCE</scope>
</reference>
<dbReference type="EMBL" id="UINC01099370">
    <property type="protein sequence ID" value="SVC58597.1"/>
    <property type="molecule type" value="Genomic_DNA"/>
</dbReference>
<evidence type="ECO:0000313" key="3">
    <source>
        <dbReference type="EMBL" id="SVC58597.1"/>
    </source>
</evidence>
<dbReference type="GO" id="GO:0004451">
    <property type="term" value="F:isocitrate lyase activity"/>
    <property type="evidence" value="ECO:0007669"/>
    <property type="project" value="InterPro"/>
</dbReference>
<keyword evidence="1" id="KW-0456">Lyase</keyword>
<evidence type="ECO:0000256" key="2">
    <source>
        <dbReference type="SAM" id="MobiDB-lite"/>
    </source>
</evidence>
<organism evidence="3">
    <name type="scientific">marine metagenome</name>
    <dbReference type="NCBI Taxonomy" id="408172"/>
    <lineage>
        <taxon>unclassified sequences</taxon>
        <taxon>metagenomes</taxon>
        <taxon>ecological metagenomes</taxon>
    </lineage>
</organism>
<dbReference type="PANTHER" id="PTHR21631">
    <property type="entry name" value="ISOCITRATE LYASE/MALATE SYNTHASE"/>
    <property type="match status" value="1"/>
</dbReference>
<feature type="compositionally biased region" description="Polar residues" evidence="2">
    <location>
        <begin position="1"/>
        <end position="11"/>
    </location>
</feature>
<dbReference type="SUPFAM" id="SSF51621">
    <property type="entry name" value="Phosphoenolpyruvate/pyruvate domain"/>
    <property type="match status" value="1"/>
</dbReference>
<sequence length="59" mass="6607">MTAYSRLQQQEFDSEKEGYTATKHQREVGTTYFDAISNAISSGESSTTAMKDSTETDQF</sequence>
<dbReference type="Gene3D" id="3.20.20.60">
    <property type="entry name" value="Phosphoenolpyruvate-binding domains"/>
    <property type="match status" value="1"/>
</dbReference>
<dbReference type="GO" id="GO:0019752">
    <property type="term" value="P:carboxylic acid metabolic process"/>
    <property type="evidence" value="ECO:0007669"/>
    <property type="project" value="InterPro"/>
</dbReference>
<evidence type="ECO:0000256" key="1">
    <source>
        <dbReference type="ARBA" id="ARBA00023239"/>
    </source>
</evidence>
<gene>
    <name evidence="3" type="ORF">METZ01_LOCUS311451</name>
</gene>
<proteinExistence type="predicted"/>
<dbReference type="InterPro" id="IPR015813">
    <property type="entry name" value="Pyrv/PenolPyrv_kinase-like_dom"/>
</dbReference>
<dbReference type="Pfam" id="PF00463">
    <property type="entry name" value="ICL"/>
    <property type="match status" value="1"/>
</dbReference>
<feature type="region of interest" description="Disordered" evidence="2">
    <location>
        <begin position="1"/>
        <end position="23"/>
    </location>
</feature>
<dbReference type="AlphaFoldDB" id="A0A382NEC8"/>
<dbReference type="InterPro" id="IPR006254">
    <property type="entry name" value="Isocitrate_lyase"/>
</dbReference>
<dbReference type="InterPro" id="IPR040442">
    <property type="entry name" value="Pyrv_kinase-like_dom_sf"/>
</dbReference>
<dbReference type="PANTHER" id="PTHR21631:SF3">
    <property type="entry name" value="BIFUNCTIONAL GLYOXYLATE CYCLE PROTEIN"/>
    <property type="match status" value="1"/>
</dbReference>
<accession>A0A382NEC8</accession>
<evidence type="ECO:0008006" key="4">
    <source>
        <dbReference type="Google" id="ProtNLM"/>
    </source>
</evidence>